<organism evidence="1 2">
    <name type="scientific">Trichonephila inaurata madagascariensis</name>
    <dbReference type="NCBI Taxonomy" id="2747483"/>
    <lineage>
        <taxon>Eukaryota</taxon>
        <taxon>Metazoa</taxon>
        <taxon>Ecdysozoa</taxon>
        <taxon>Arthropoda</taxon>
        <taxon>Chelicerata</taxon>
        <taxon>Arachnida</taxon>
        <taxon>Araneae</taxon>
        <taxon>Araneomorphae</taxon>
        <taxon>Entelegynae</taxon>
        <taxon>Araneoidea</taxon>
        <taxon>Nephilidae</taxon>
        <taxon>Trichonephila</taxon>
        <taxon>Trichonephila inaurata</taxon>
    </lineage>
</organism>
<name>A0A8X7CPN0_9ARAC</name>
<evidence type="ECO:0000313" key="1">
    <source>
        <dbReference type="EMBL" id="GFY75831.1"/>
    </source>
</evidence>
<reference evidence="1" key="1">
    <citation type="submission" date="2020-08" db="EMBL/GenBank/DDBJ databases">
        <title>Multicomponent nature underlies the extraordinary mechanical properties of spider dragline silk.</title>
        <authorList>
            <person name="Kono N."/>
            <person name="Nakamura H."/>
            <person name="Mori M."/>
            <person name="Yoshida Y."/>
            <person name="Ohtoshi R."/>
            <person name="Malay A.D."/>
            <person name="Moran D.A.P."/>
            <person name="Tomita M."/>
            <person name="Numata K."/>
            <person name="Arakawa K."/>
        </authorList>
    </citation>
    <scope>NUCLEOTIDE SEQUENCE</scope>
</reference>
<dbReference type="AlphaFoldDB" id="A0A8X7CPN0"/>
<accession>A0A8X7CPN0</accession>
<gene>
    <name evidence="1" type="primary">AVEN_205498_1</name>
    <name evidence="1" type="ORF">TNIN_205021</name>
</gene>
<keyword evidence="2" id="KW-1185">Reference proteome</keyword>
<sequence length="221" mass="25077">MQSSIGSGVAALFSAHVKNFSRENRLPSRMFCSNYQIPSFYQPHQEIPSRFPLDSCPNFLPVSDLETDPTSTSGRPPSFFLLNSSVTPRYEIRPKPLAGYWKLPSKFRRTQAFVPRSIPRLQRSPCRDLAAACAEMPHSFKHSLPDDEQDAFYVLSPLHPKRSFARCLLPPLVSHHPISFKRGRGWRNDKTHSYGGIVSQIAERKAINSISRIGFESNFDL</sequence>
<dbReference type="OrthoDB" id="10538988at2759"/>
<evidence type="ECO:0000313" key="2">
    <source>
        <dbReference type="Proteomes" id="UP000886998"/>
    </source>
</evidence>
<dbReference type="EMBL" id="BMAV01021642">
    <property type="protein sequence ID" value="GFY75831.1"/>
    <property type="molecule type" value="Genomic_DNA"/>
</dbReference>
<proteinExistence type="predicted"/>
<dbReference type="Proteomes" id="UP000886998">
    <property type="component" value="Unassembled WGS sequence"/>
</dbReference>
<comment type="caution">
    <text evidence="1">The sequence shown here is derived from an EMBL/GenBank/DDBJ whole genome shotgun (WGS) entry which is preliminary data.</text>
</comment>
<protein>
    <submittedName>
        <fullName evidence="1">Uncharacterized protein</fullName>
    </submittedName>
</protein>